<dbReference type="GO" id="GO:0016051">
    <property type="term" value="P:carbohydrate biosynthetic process"/>
    <property type="evidence" value="ECO:0007669"/>
    <property type="project" value="InterPro"/>
</dbReference>
<organism evidence="3 4">
    <name type="scientific">Marinobacter salsuginis</name>
    <dbReference type="NCBI Taxonomy" id="418719"/>
    <lineage>
        <taxon>Bacteria</taxon>
        <taxon>Pseudomonadati</taxon>
        <taxon>Pseudomonadota</taxon>
        <taxon>Gammaproteobacteria</taxon>
        <taxon>Pseudomonadales</taxon>
        <taxon>Marinobacteraceae</taxon>
        <taxon>Marinobacter</taxon>
    </lineage>
</organism>
<dbReference type="Gene3D" id="3.20.20.150">
    <property type="entry name" value="Divalent-metal-dependent TIM barrel enzymes"/>
    <property type="match status" value="1"/>
</dbReference>
<dbReference type="InterPro" id="IPR013974">
    <property type="entry name" value="SAF"/>
</dbReference>
<dbReference type="SUPFAM" id="SSF54631">
    <property type="entry name" value="CBS-domain pair"/>
    <property type="match status" value="1"/>
</dbReference>
<dbReference type="Pfam" id="PF03102">
    <property type="entry name" value="NeuB"/>
    <property type="match status" value="1"/>
</dbReference>
<dbReference type="InterPro" id="IPR006190">
    <property type="entry name" value="SAF_AFP_Neu5Ac"/>
</dbReference>
<dbReference type="Pfam" id="PF08666">
    <property type="entry name" value="SAF"/>
    <property type="match status" value="1"/>
</dbReference>
<dbReference type="PANTHER" id="PTHR42966:SF3">
    <property type="entry name" value="BLR5971 PROTEIN"/>
    <property type="match status" value="1"/>
</dbReference>
<dbReference type="SMART" id="SM00858">
    <property type="entry name" value="SAF"/>
    <property type="match status" value="1"/>
</dbReference>
<dbReference type="InterPro" id="IPR013785">
    <property type="entry name" value="Aldolase_TIM"/>
</dbReference>
<gene>
    <name evidence="3" type="primary">spsE_2</name>
    <name evidence="3" type="ORF">MSSD14B_08560</name>
</gene>
<keyword evidence="1" id="KW-0129">CBS domain</keyword>
<dbReference type="SUPFAM" id="SSF51269">
    <property type="entry name" value="AFP III-like domain"/>
    <property type="match status" value="1"/>
</dbReference>
<feature type="domain" description="AFP-like" evidence="2">
    <location>
        <begin position="406"/>
        <end position="464"/>
    </location>
</feature>
<dbReference type="Pfam" id="PF01261">
    <property type="entry name" value="AP_endonuc_2"/>
    <property type="match status" value="1"/>
</dbReference>
<evidence type="ECO:0000259" key="2">
    <source>
        <dbReference type="PROSITE" id="PS50844"/>
    </source>
</evidence>
<protein>
    <submittedName>
        <fullName evidence="3">Acetylneuraminic acid synthetase</fullName>
    </submittedName>
</protein>
<dbReference type="PROSITE" id="PS50844">
    <property type="entry name" value="AFP_LIKE"/>
    <property type="match status" value="1"/>
</dbReference>
<dbReference type="SUPFAM" id="SSF51658">
    <property type="entry name" value="Xylose isomerase-like"/>
    <property type="match status" value="1"/>
</dbReference>
<name>A0A5M3PWE9_9GAMM</name>
<dbReference type="Gene3D" id="3.10.580.10">
    <property type="entry name" value="CBS-domain"/>
    <property type="match status" value="1"/>
</dbReference>
<dbReference type="InterPro" id="IPR046342">
    <property type="entry name" value="CBS_dom_sf"/>
</dbReference>
<dbReference type="AlphaFoldDB" id="A0A5M3PWE9"/>
<evidence type="ECO:0000313" key="3">
    <source>
        <dbReference type="EMBL" id="GBO87188.1"/>
    </source>
</evidence>
<dbReference type="InterPro" id="IPR036732">
    <property type="entry name" value="AFP_Neu5c_C_sf"/>
</dbReference>
<dbReference type="Gene3D" id="3.90.1210.10">
    <property type="entry name" value="Antifreeze-like/N-acetylneuraminic acid synthase C-terminal domain"/>
    <property type="match status" value="1"/>
</dbReference>
<dbReference type="RefSeq" id="WP_136631934.1">
    <property type="nucleotide sequence ID" value="NZ_BGZI01000003.1"/>
</dbReference>
<dbReference type="InterPro" id="IPR036237">
    <property type="entry name" value="Xyl_isomerase-like_sf"/>
</dbReference>
<reference evidence="3 4" key="1">
    <citation type="journal article" date="2019" name="J. Gen. Appl. Microbiol.">
        <title>Aerobic degradation of cis-dichloroethene by the marine bacterium Marinobacter salsuginis strain 5N-3.</title>
        <authorList>
            <person name="Inoue Y."/>
            <person name="Fukunaga Y."/>
            <person name="Katsumata H."/>
            <person name="Ohji S."/>
            <person name="Hosoyama A."/>
            <person name="Mori K."/>
            <person name="Ando K."/>
        </authorList>
    </citation>
    <scope>NUCLEOTIDE SEQUENCE [LARGE SCALE GENOMIC DNA]</scope>
    <source>
        <strain evidence="3 4">NBRC 109114</strain>
    </source>
</reference>
<dbReference type="InterPro" id="IPR013022">
    <property type="entry name" value="Xyl_isomerase-like_TIM-brl"/>
</dbReference>
<dbReference type="CDD" id="cd11615">
    <property type="entry name" value="SAF_NeuB_like"/>
    <property type="match status" value="1"/>
</dbReference>
<proteinExistence type="predicted"/>
<dbReference type="Gene3D" id="3.20.20.70">
    <property type="entry name" value="Aldolase class I"/>
    <property type="match status" value="1"/>
</dbReference>
<dbReference type="InterPro" id="IPR057736">
    <property type="entry name" value="SAF_PseI/NeuA/NeuB"/>
</dbReference>
<comment type="caution">
    <text evidence="3">The sequence shown here is derived from an EMBL/GenBank/DDBJ whole genome shotgun (WGS) entry which is preliminary data.</text>
</comment>
<evidence type="ECO:0000313" key="4">
    <source>
        <dbReference type="Proteomes" id="UP000387223"/>
    </source>
</evidence>
<dbReference type="GO" id="GO:0047444">
    <property type="term" value="F:N-acylneuraminate-9-phosphate synthase activity"/>
    <property type="evidence" value="ECO:0007669"/>
    <property type="project" value="TreeGrafter"/>
</dbReference>
<accession>A0A5M3PWE9</accession>
<dbReference type="Proteomes" id="UP000387223">
    <property type="component" value="Unassembled WGS sequence"/>
</dbReference>
<dbReference type="InterPro" id="IPR013132">
    <property type="entry name" value="PseI/NeuA/B-like_N"/>
</dbReference>
<evidence type="ECO:0000256" key="1">
    <source>
        <dbReference type="ARBA" id="ARBA00023122"/>
    </source>
</evidence>
<dbReference type="EMBL" id="BGZI01000003">
    <property type="protein sequence ID" value="GBO87188.1"/>
    <property type="molecule type" value="Genomic_DNA"/>
</dbReference>
<sequence length="749" mass="83986">MFIDRNIDAYCVSERLPMARALEMLSVSKSKILFLVDDFFRLKGAFTDGDFRRWIVAQTEIDIHVPVNCAANPKPVFSYDFESTEKLAEKLSRKVPFLPLVDADDHVVGVASLGSNRNITIGKHSLNKDAPVFTIAEIGNNHNGSVELAKRLVSEAQSAGADCVKFQMRDLNTLYVHDTSEVAASEDLGSQYVLDLLQRFQLSDEGFEEVFDYCREIGITVLCTPFDKVSVDKLSRYGMDGFKIASADLTNHELLAYVAKVGKPMIVSTGMSTEQEIYEAVRVLRREAASFILLHCNSTYPAPFKDVNLNYMTRLQEIGDCLIGYSGHERGYHVAVAAVAKGAKVIEKHFTLDRSMEGNDHKVSLLPNEFKWMCDAIQDVNLSLGTNEPRNLSQGEMMNREVLGKSIVAACDIAEGQRVTEKMIEVRSPGKGLPPSRVQELIGREMRRAISKGDFFFESDIGGATFVPRSYQFALKHGIPVRYHDFEALAHLSNLEFVEFHLSYRDLDLDLTEFLTPCRELGYAVHAPELFAGDHTLDLCALNEDYRAHSIRELQRVIKVTRELKRFFPGQVMPKIVVNVGGFSDSDFIDSDGRKARYEILAESLSALDREDVEIIAQTMPPFPWHFGGQRFHNLFVSPEDIVAVCNELGIRVCLDVSHSKLACNYFNWDFDRFVEEVAPLSAHIHIADAKGVDGEGLQVGDGEIDFPGLGRQLRALAPEATWIPEVWQGHKNGGEGFWKAFSYLDKLI</sequence>
<dbReference type="PANTHER" id="PTHR42966">
    <property type="entry name" value="N-ACETYLNEURAMINATE SYNTHASE"/>
    <property type="match status" value="1"/>
</dbReference>
<dbReference type="InterPro" id="IPR051690">
    <property type="entry name" value="PseI-like"/>
</dbReference>
<dbReference type="SUPFAM" id="SSF51569">
    <property type="entry name" value="Aldolase"/>
    <property type="match status" value="1"/>
</dbReference>